<name>A0A0R3TP41_RODNA</name>
<feature type="compositionally biased region" description="Basic and acidic residues" evidence="1">
    <location>
        <begin position="72"/>
        <end position="81"/>
    </location>
</feature>
<reference evidence="2 3" key="2">
    <citation type="submission" date="2018-11" db="EMBL/GenBank/DDBJ databases">
        <authorList>
            <consortium name="Pathogen Informatics"/>
        </authorList>
    </citation>
    <scope>NUCLEOTIDE SEQUENCE [LARGE SCALE GENOMIC DNA]</scope>
</reference>
<feature type="region of interest" description="Disordered" evidence="1">
    <location>
        <begin position="72"/>
        <end position="96"/>
    </location>
</feature>
<proteinExistence type="predicted"/>
<dbReference type="WBParaSite" id="HNAJ_0000920801-mRNA-1">
    <property type="protein sequence ID" value="HNAJ_0000920801-mRNA-1"/>
    <property type="gene ID" value="HNAJ_0000920801"/>
</dbReference>
<evidence type="ECO:0000313" key="4">
    <source>
        <dbReference type="WBParaSite" id="HNAJ_0000920801-mRNA-1"/>
    </source>
</evidence>
<dbReference type="EMBL" id="UZAE01012529">
    <property type="protein sequence ID" value="VDO05561.1"/>
    <property type="molecule type" value="Genomic_DNA"/>
</dbReference>
<gene>
    <name evidence="2" type="ORF">HNAJ_LOCUS9204</name>
</gene>
<keyword evidence="3" id="KW-1185">Reference proteome</keyword>
<evidence type="ECO:0000313" key="2">
    <source>
        <dbReference type="EMBL" id="VDO05561.1"/>
    </source>
</evidence>
<reference evidence="4" key="1">
    <citation type="submission" date="2017-02" db="UniProtKB">
        <authorList>
            <consortium name="WormBaseParasite"/>
        </authorList>
    </citation>
    <scope>IDENTIFICATION</scope>
</reference>
<accession>A0A0R3TP41</accession>
<dbReference type="Proteomes" id="UP000278807">
    <property type="component" value="Unassembled WGS sequence"/>
</dbReference>
<dbReference type="AlphaFoldDB" id="A0A0R3TP41"/>
<protein>
    <submittedName>
        <fullName evidence="2 4">Uncharacterized protein</fullName>
    </submittedName>
</protein>
<evidence type="ECO:0000313" key="3">
    <source>
        <dbReference type="Proteomes" id="UP000278807"/>
    </source>
</evidence>
<evidence type="ECO:0000256" key="1">
    <source>
        <dbReference type="SAM" id="MobiDB-lite"/>
    </source>
</evidence>
<sequence>MVKMSSHKYANDFRHQTYRTNLDELAKAADSIQDLHVQARDRAMPTSMPRPTTPQHPETFLHNLDRKLNSPCRDSVKERPNRGQIASQNAGKCSDEDKDISAANCFFPEAKYSCQDESHKNV</sequence>
<organism evidence="4">
    <name type="scientific">Rodentolepis nana</name>
    <name type="common">Dwarf tapeworm</name>
    <name type="synonym">Hymenolepis nana</name>
    <dbReference type="NCBI Taxonomy" id="102285"/>
    <lineage>
        <taxon>Eukaryota</taxon>
        <taxon>Metazoa</taxon>
        <taxon>Spiralia</taxon>
        <taxon>Lophotrochozoa</taxon>
        <taxon>Platyhelminthes</taxon>
        <taxon>Cestoda</taxon>
        <taxon>Eucestoda</taxon>
        <taxon>Cyclophyllidea</taxon>
        <taxon>Hymenolepididae</taxon>
        <taxon>Rodentolepis</taxon>
    </lineage>
</organism>